<dbReference type="RefSeq" id="WP_012448666.1">
    <property type="nucleotide sequence ID" value="NC_010718.1"/>
</dbReference>
<dbReference type="OrthoDB" id="255482at2"/>
<organism evidence="2 3">
    <name type="scientific">Natranaerobius thermophilus (strain ATCC BAA-1301 / DSM 18059 / JW/NM-WN-LF)</name>
    <dbReference type="NCBI Taxonomy" id="457570"/>
    <lineage>
        <taxon>Bacteria</taxon>
        <taxon>Bacillati</taxon>
        <taxon>Bacillota</taxon>
        <taxon>Clostridia</taxon>
        <taxon>Natranaerobiales</taxon>
        <taxon>Natranaerobiaceae</taxon>
        <taxon>Natranaerobius</taxon>
    </lineage>
</organism>
<feature type="transmembrane region" description="Helical" evidence="1">
    <location>
        <begin position="182"/>
        <end position="201"/>
    </location>
</feature>
<dbReference type="GO" id="GO:0005886">
    <property type="term" value="C:plasma membrane"/>
    <property type="evidence" value="ECO:0007669"/>
    <property type="project" value="TreeGrafter"/>
</dbReference>
<dbReference type="PANTHER" id="PTHR41983">
    <property type="entry name" value="SHORT-CHAIN FATTY ACID TRANSPORTER-RELATED"/>
    <property type="match status" value="1"/>
</dbReference>
<gene>
    <name evidence="2" type="ordered locus">Nther_2249</name>
</gene>
<sequence>MLNRLARFFVHLMQKYLPAPFLFAIILTLIVFVLGIVATDSGPGDMVIYWGDGFWNLLEFAMQMALVLVTGHVMANSRPIKRILNYGASIPNNPTQAIVMVSFISAVACWINWGFGLVVGALFAKEMAKVVRGLDYRLVIASAYSGFLVWHAGFSASVPLAVATEGHDFEELVGVISTSETIFSIENLIISAAVIVMLPLLNKAMMPKKEEVVEIDASLLEDEVSATDEENELETVADRIENSKAISLIIGIMGLAYIGYYFLIEEGTLGLNIVNFIFLFVGILLHGTPKQYLKALPEAAKAASGIIIQFPFYAGIMGMMTASGLAAVISQGLVNMSTETTFPIFSFLSAGIVNFFVPSGGGQWAVQAPIMLPASLEMGVDVAKTCMAVAWGDAWTNMIQPFWALPALGIAGLGARDIMGYCLMALLFSGVIIIFGLLIF</sequence>
<keyword evidence="3" id="KW-1185">Reference proteome</keyword>
<feature type="transmembrane region" description="Helical" evidence="1">
    <location>
        <begin position="95"/>
        <end position="124"/>
    </location>
</feature>
<dbReference type="AlphaFoldDB" id="B2A847"/>
<name>B2A847_NATTJ</name>
<dbReference type="InterPro" id="IPR006160">
    <property type="entry name" value="SCFA_transpt_AtoE"/>
</dbReference>
<keyword evidence="1" id="KW-1133">Transmembrane helix</keyword>
<accession>B2A847</accession>
<feature type="transmembrane region" description="Helical" evidence="1">
    <location>
        <begin position="54"/>
        <end position="75"/>
    </location>
</feature>
<dbReference type="HOGENOM" id="CLU_037744_0_0_9"/>
<feature type="transmembrane region" description="Helical" evidence="1">
    <location>
        <begin position="340"/>
        <end position="357"/>
    </location>
</feature>
<evidence type="ECO:0000313" key="3">
    <source>
        <dbReference type="Proteomes" id="UP000001683"/>
    </source>
</evidence>
<dbReference type="eggNOG" id="COG2031">
    <property type="taxonomic scope" value="Bacteria"/>
</dbReference>
<feature type="transmembrane region" description="Helical" evidence="1">
    <location>
        <begin position="269"/>
        <end position="289"/>
    </location>
</feature>
<feature type="transmembrane region" description="Helical" evidence="1">
    <location>
        <begin position="136"/>
        <end position="162"/>
    </location>
</feature>
<reference evidence="2 3" key="1">
    <citation type="submission" date="2008-04" db="EMBL/GenBank/DDBJ databases">
        <title>Complete sequence of chromosome of Natranaerobius thermophilus JW/NM-WN-LF.</title>
        <authorList>
            <consortium name="US DOE Joint Genome Institute"/>
            <person name="Copeland A."/>
            <person name="Lucas S."/>
            <person name="Lapidus A."/>
            <person name="Glavina del Rio T."/>
            <person name="Dalin E."/>
            <person name="Tice H."/>
            <person name="Bruce D."/>
            <person name="Goodwin L."/>
            <person name="Pitluck S."/>
            <person name="Chertkov O."/>
            <person name="Brettin T."/>
            <person name="Detter J.C."/>
            <person name="Han C."/>
            <person name="Kuske C.R."/>
            <person name="Schmutz J."/>
            <person name="Larimer F."/>
            <person name="Land M."/>
            <person name="Hauser L."/>
            <person name="Kyrpides N."/>
            <person name="Lykidis A."/>
            <person name="Mesbah N.M."/>
            <person name="Wiegel J."/>
        </authorList>
    </citation>
    <scope>NUCLEOTIDE SEQUENCE [LARGE SCALE GENOMIC DNA]</scope>
    <source>
        <strain evidence="3">ATCC BAA-1301 / DSM 18059 / JW/NM-WN-LF</strain>
    </source>
</reference>
<dbReference type="PANTHER" id="PTHR41983:SF2">
    <property type="entry name" value="SHORT-CHAIN FATTY ACID TRANSPORTER-RELATED"/>
    <property type="match status" value="1"/>
</dbReference>
<evidence type="ECO:0000256" key="1">
    <source>
        <dbReference type="SAM" id="Phobius"/>
    </source>
</evidence>
<protein>
    <submittedName>
        <fullName evidence="2">Short chain fatty acid transporter</fullName>
    </submittedName>
</protein>
<dbReference type="KEGG" id="nth:Nther_2249"/>
<feature type="transmembrane region" description="Helical" evidence="1">
    <location>
        <begin position="310"/>
        <end position="334"/>
    </location>
</feature>
<keyword evidence="1" id="KW-0812">Transmembrane</keyword>
<keyword evidence="1" id="KW-0472">Membrane</keyword>
<feature type="transmembrane region" description="Helical" evidence="1">
    <location>
        <begin position="418"/>
        <end position="439"/>
    </location>
</feature>
<dbReference type="EMBL" id="CP001034">
    <property type="protein sequence ID" value="ACB85815.1"/>
    <property type="molecule type" value="Genomic_DNA"/>
</dbReference>
<dbReference type="Pfam" id="PF02667">
    <property type="entry name" value="SCFA_trans"/>
    <property type="match status" value="1"/>
</dbReference>
<dbReference type="STRING" id="457570.Nther_2249"/>
<feature type="transmembrane region" description="Helical" evidence="1">
    <location>
        <begin position="20"/>
        <end position="42"/>
    </location>
</feature>
<evidence type="ECO:0000313" key="2">
    <source>
        <dbReference type="EMBL" id="ACB85815.1"/>
    </source>
</evidence>
<reference evidence="2 3" key="2">
    <citation type="journal article" date="2011" name="J. Bacteriol.">
        <title>Complete genome sequence of the anaerobic, halophilic alkalithermophile Natranaerobius thermophilus JW/NM-WN-LF.</title>
        <authorList>
            <person name="Zhao B."/>
            <person name="Mesbah N.M."/>
            <person name="Dalin E."/>
            <person name="Goodwin L."/>
            <person name="Nolan M."/>
            <person name="Pitluck S."/>
            <person name="Chertkov O."/>
            <person name="Brettin T.S."/>
            <person name="Han J."/>
            <person name="Larimer F.W."/>
            <person name="Land M.L."/>
            <person name="Hauser L."/>
            <person name="Kyrpides N."/>
            <person name="Wiegel J."/>
        </authorList>
    </citation>
    <scope>NUCLEOTIDE SEQUENCE [LARGE SCALE GENOMIC DNA]</scope>
    <source>
        <strain evidence="3">ATCC BAA-1301 / DSM 18059 / JW/NM-WN-LF</strain>
    </source>
</reference>
<dbReference type="InParanoid" id="B2A847"/>
<dbReference type="Proteomes" id="UP000001683">
    <property type="component" value="Chromosome"/>
</dbReference>
<feature type="transmembrane region" description="Helical" evidence="1">
    <location>
        <begin position="245"/>
        <end position="263"/>
    </location>
</feature>
<proteinExistence type="predicted"/>